<comment type="caution">
    <text evidence="3">The sequence shown here is derived from an EMBL/GenBank/DDBJ whole genome shotgun (WGS) entry which is preliminary data.</text>
</comment>
<evidence type="ECO:0000313" key="3">
    <source>
        <dbReference type="EMBL" id="KAL3729485.1"/>
    </source>
</evidence>
<name>A0ABD3JPD0_EUCGL</name>
<feature type="chain" id="PRO_5044748938" evidence="2">
    <location>
        <begin position="19"/>
        <end position="90"/>
    </location>
</feature>
<accession>A0ABD3JPD0</accession>
<feature type="signal peptide" evidence="2">
    <location>
        <begin position="1"/>
        <end position="18"/>
    </location>
</feature>
<sequence>MSTILSTWLMRMPRLSHAMRIMSWTKLVIKINYGGKRAIGKSQKESIQKSNLKTPPTKSAKRKGAASPTPVTLNAVKKPWPVKEDIRGIR</sequence>
<evidence type="ECO:0000313" key="4">
    <source>
        <dbReference type="Proteomes" id="UP001634007"/>
    </source>
</evidence>
<keyword evidence="2" id="KW-0732">Signal</keyword>
<evidence type="ECO:0000256" key="2">
    <source>
        <dbReference type="SAM" id="SignalP"/>
    </source>
</evidence>
<feature type="compositionally biased region" description="Polar residues" evidence="1">
    <location>
        <begin position="48"/>
        <end position="57"/>
    </location>
</feature>
<protein>
    <submittedName>
        <fullName evidence="3">Uncharacterized protein</fullName>
    </submittedName>
</protein>
<feature type="region of interest" description="Disordered" evidence="1">
    <location>
        <begin position="40"/>
        <end position="74"/>
    </location>
</feature>
<gene>
    <name evidence="3" type="ORF">ACJRO7_026584</name>
</gene>
<proteinExistence type="predicted"/>
<organism evidence="3 4">
    <name type="scientific">Eucalyptus globulus</name>
    <name type="common">Tasmanian blue gum</name>
    <dbReference type="NCBI Taxonomy" id="34317"/>
    <lineage>
        <taxon>Eukaryota</taxon>
        <taxon>Viridiplantae</taxon>
        <taxon>Streptophyta</taxon>
        <taxon>Embryophyta</taxon>
        <taxon>Tracheophyta</taxon>
        <taxon>Spermatophyta</taxon>
        <taxon>Magnoliopsida</taxon>
        <taxon>eudicotyledons</taxon>
        <taxon>Gunneridae</taxon>
        <taxon>Pentapetalae</taxon>
        <taxon>rosids</taxon>
        <taxon>malvids</taxon>
        <taxon>Myrtales</taxon>
        <taxon>Myrtaceae</taxon>
        <taxon>Myrtoideae</taxon>
        <taxon>Eucalypteae</taxon>
        <taxon>Eucalyptus</taxon>
    </lineage>
</organism>
<dbReference type="EMBL" id="JBJKBG010000007">
    <property type="protein sequence ID" value="KAL3729485.1"/>
    <property type="molecule type" value="Genomic_DNA"/>
</dbReference>
<dbReference type="AlphaFoldDB" id="A0ABD3JPD0"/>
<dbReference type="Proteomes" id="UP001634007">
    <property type="component" value="Unassembled WGS sequence"/>
</dbReference>
<reference evidence="3 4" key="1">
    <citation type="submission" date="2024-11" db="EMBL/GenBank/DDBJ databases">
        <title>Chromosome-level genome assembly of Eucalyptus globulus Labill. provides insights into its genome evolution.</title>
        <authorList>
            <person name="Li X."/>
        </authorList>
    </citation>
    <scope>NUCLEOTIDE SEQUENCE [LARGE SCALE GENOMIC DNA]</scope>
    <source>
        <strain evidence="3">CL2024</strain>
        <tissue evidence="3">Fresh tender leaves</tissue>
    </source>
</reference>
<evidence type="ECO:0000256" key="1">
    <source>
        <dbReference type="SAM" id="MobiDB-lite"/>
    </source>
</evidence>
<keyword evidence="4" id="KW-1185">Reference proteome</keyword>